<evidence type="ECO:0000256" key="5">
    <source>
        <dbReference type="ARBA" id="ARBA00022741"/>
    </source>
</evidence>
<dbReference type="Gene3D" id="1.10.560.10">
    <property type="entry name" value="GroEL-like equatorial domain"/>
    <property type="match status" value="1"/>
</dbReference>
<evidence type="ECO:0000256" key="1">
    <source>
        <dbReference type="ARBA" id="ARBA00008020"/>
    </source>
</evidence>
<dbReference type="AlphaFoldDB" id="A0A8S9LS39"/>
<dbReference type="GO" id="GO:0032259">
    <property type="term" value="P:methylation"/>
    <property type="evidence" value="ECO:0007669"/>
    <property type="project" value="UniProtKB-KW"/>
</dbReference>
<evidence type="ECO:0000259" key="11">
    <source>
        <dbReference type="Pfam" id="PF22528"/>
    </source>
</evidence>
<dbReference type="GO" id="GO:0042054">
    <property type="term" value="F:histone methyltransferase activity"/>
    <property type="evidence" value="ECO:0007669"/>
    <property type="project" value="TreeGrafter"/>
</dbReference>
<dbReference type="Gene3D" id="2.70.160.11">
    <property type="entry name" value="Hnrnp arginine n-methyltransferase1"/>
    <property type="match status" value="2"/>
</dbReference>
<proteinExistence type="inferred from homology"/>
<dbReference type="PANTHER" id="PTHR11006">
    <property type="entry name" value="PROTEIN ARGININE N-METHYLTRANSFERASE"/>
    <property type="match status" value="1"/>
</dbReference>
<dbReference type="EMBL" id="QGKY02000089">
    <property type="protein sequence ID" value="KAF2610860.1"/>
    <property type="molecule type" value="Genomic_DNA"/>
</dbReference>
<feature type="domain" description="Protein arginine N-methyltransferase" evidence="11">
    <location>
        <begin position="326"/>
        <end position="431"/>
    </location>
</feature>
<keyword evidence="6 9" id="KW-0067">ATP-binding</keyword>
<keyword evidence="5 9" id="KW-0547">Nucleotide-binding</keyword>
<accession>A0A8S9LS39</accession>
<dbReference type="GO" id="GO:0016274">
    <property type="term" value="F:protein-arginine N-methyltransferase activity"/>
    <property type="evidence" value="ECO:0007669"/>
    <property type="project" value="InterPro"/>
</dbReference>
<evidence type="ECO:0000256" key="10">
    <source>
        <dbReference type="SAM" id="MobiDB-lite"/>
    </source>
</evidence>
<dbReference type="PRINTS" id="PR00304">
    <property type="entry name" value="TCOMPLEXTCP1"/>
</dbReference>
<feature type="region of interest" description="Disordered" evidence="10">
    <location>
        <begin position="434"/>
        <end position="479"/>
    </location>
</feature>
<dbReference type="InterPro" id="IPR029063">
    <property type="entry name" value="SAM-dependent_MTases_sf"/>
</dbReference>
<keyword evidence="3 8" id="KW-0808">Transferase</keyword>
<dbReference type="Gene3D" id="3.30.260.10">
    <property type="entry name" value="TCP-1-like chaperonin intermediate domain"/>
    <property type="match status" value="1"/>
</dbReference>
<gene>
    <name evidence="12" type="ORF">F2Q70_00010199</name>
</gene>
<dbReference type="Pfam" id="PF22528">
    <property type="entry name" value="PRMT_C"/>
    <property type="match status" value="1"/>
</dbReference>
<dbReference type="PROSITE" id="PS51678">
    <property type="entry name" value="SAM_MT_PRMT"/>
    <property type="match status" value="1"/>
</dbReference>
<sequence length="557" mass="61510">MEGEETFDPAHLGSADEVVEERIADDDVVLIKGTKTSSAVSLILRGANDYMLDEMERALHDSLCIVKRTLESNAVVAGGGAVESALSVYLEHLATTLGSREQLAIAEFAEALLVIPKVLAVNAAKDATELVAKLRAYHHTAQTKADKKHYSSMGLDLVNGIVRNNLEAGVIEPAMSKVKIIQFATEAAITILRIDDMIKLDRARTETYKEAIMQHQSFIQGKVVVDVGCGTGILSIFCAQAGAKRVYAVDASDIAVQANEVVKANGLSDKVIVLHGRVEDVEIDEEVDVIISEWMGYMLLYESMLGSVITARDRWLKPGGLILPSHATLYMAPVSHPDRYSHSIDFWRNVYGIDMSAMMQLAKQCAFEEPSVESISGENVLTWPEVVKHIDCQTVKIQELDSVTARYKFKSMMRAPMHGFGFWFDVEFSEPASSPAKTTSATSVDGGSSSMSPSREGNQKKRSNPSDALVLSTSPEAPPTHWQQVRPSFCIYFHILASFTFLLHSGPIWFRTTFVGQTIVYFYDPIDVEQDQVIEGSVTLSQSKENRRFMNIHLEYS</sequence>
<keyword evidence="4 8" id="KW-0949">S-adenosyl-L-methionine</keyword>
<reference evidence="12" key="1">
    <citation type="submission" date="2019-12" db="EMBL/GenBank/DDBJ databases">
        <title>Genome sequencing and annotation of Brassica cretica.</title>
        <authorList>
            <person name="Studholme D.J."/>
            <person name="Sarris P.F."/>
        </authorList>
    </citation>
    <scope>NUCLEOTIDE SEQUENCE</scope>
    <source>
        <strain evidence="12">PFS-102/07</strain>
        <tissue evidence="12">Leaf</tissue>
    </source>
</reference>
<dbReference type="Pfam" id="PF06325">
    <property type="entry name" value="PrmA"/>
    <property type="match status" value="1"/>
</dbReference>
<dbReference type="GO" id="GO:0005524">
    <property type="term" value="F:ATP binding"/>
    <property type="evidence" value="ECO:0007669"/>
    <property type="project" value="UniProtKB-KW"/>
</dbReference>
<dbReference type="CDD" id="cd02440">
    <property type="entry name" value="AdoMet_MTases"/>
    <property type="match status" value="1"/>
</dbReference>
<dbReference type="SUPFAM" id="SSF53335">
    <property type="entry name" value="S-adenosyl-L-methionine-dependent methyltransferases"/>
    <property type="match status" value="1"/>
</dbReference>
<dbReference type="InterPro" id="IPR027413">
    <property type="entry name" value="GROEL-like_equatorial_sf"/>
</dbReference>
<evidence type="ECO:0000256" key="7">
    <source>
        <dbReference type="ARBA" id="ARBA00023186"/>
    </source>
</evidence>
<dbReference type="Pfam" id="PF00118">
    <property type="entry name" value="Cpn60_TCP1"/>
    <property type="match status" value="1"/>
</dbReference>
<dbReference type="InterPro" id="IPR027409">
    <property type="entry name" value="GroEL-like_apical_dom_sf"/>
</dbReference>
<dbReference type="SUPFAM" id="SSF48592">
    <property type="entry name" value="GroEL equatorial domain-like"/>
    <property type="match status" value="1"/>
</dbReference>
<protein>
    <recommendedName>
        <fullName evidence="11">Protein arginine N-methyltransferase domain-containing protein</fullName>
    </recommendedName>
</protein>
<evidence type="ECO:0000256" key="4">
    <source>
        <dbReference type="ARBA" id="ARBA00022691"/>
    </source>
</evidence>
<dbReference type="Gene3D" id="3.50.7.10">
    <property type="entry name" value="GroEL"/>
    <property type="match status" value="1"/>
</dbReference>
<dbReference type="InterPro" id="IPR055135">
    <property type="entry name" value="PRMT_dom"/>
</dbReference>
<dbReference type="Gene3D" id="3.40.50.150">
    <property type="entry name" value="Vaccinia Virus protein VP39"/>
    <property type="match status" value="1"/>
</dbReference>
<dbReference type="InterPro" id="IPR027410">
    <property type="entry name" value="TCP-1-like_intermed_sf"/>
</dbReference>
<dbReference type="InterPro" id="IPR017998">
    <property type="entry name" value="Chaperone_TCP-1"/>
</dbReference>
<dbReference type="InterPro" id="IPR002423">
    <property type="entry name" value="Cpn60/GroEL/TCP-1"/>
</dbReference>
<evidence type="ECO:0000256" key="3">
    <source>
        <dbReference type="ARBA" id="ARBA00022679"/>
    </source>
</evidence>
<evidence type="ECO:0000256" key="8">
    <source>
        <dbReference type="PROSITE-ProRule" id="PRU01015"/>
    </source>
</evidence>
<keyword evidence="7 9" id="KW-0143">Chaperone</keyword>
<feature type="compositionally biased region" description="Low complexity" evidence="10">
    <location>
        <begin position="434"/>
        <end position="456"/>
    </location>
</feature>
<comment type="caution">
    <text evidence="12">The sequence shown here is derived from an EMBL/GenBank/DDBJ whole genome shotgun (WGS) entry which is preliminary data.</text>
</comment>
<evidence type="ECO:0000256" key="2">
    <source>
        <dbReference type="ARBA" id="ARBA00022603"/>
    </source>
</evidence>
<name>A0A8S9LS39_BRACR</name>
<organism evidence="12">
    <name type="scientific">Brassica cretica</name>
    <name type="common">Mustard</name>
    <dbReference type="NCBI Taxonomy" id="69181"/>
    <lineage>
        <taxon>Eukaryota</taxon>
        <taxon>Viridiplantae</taxon>
        <taxon>Streptophyta</taxon>
        <taxon>Embryophyta</taxon>
        <taxon>Tracheophyta</taxon>
        <taxon>Spermatophyta</taxon>
        <taxon>Magnoliopsida</taxon>
        <taxon>eudicotyledons</taxon>
        <taxon>Gunneridae</taxon>
        <taxon>Pentapetalae</taxon>
        <taxon>rosids</taxon>
        <taxon>malvids</taxon>
        <taxon>Brassicales</taxon>
        <taxon>Brassicaceae</taxon>
        <taxon>Brassiceae</taxon>
        <taxon>Brassica</taxon>
    </lineage>
</organism>
<evidence type="ECO:0000256" key="9">
    <source>
        <dbReference type="RuleBase" id="RU004187"/>
    </source>
</evidence>
<keyword evidence="2 8" id="KW-0489">Methyltransferase</keyword>
<evidence type="ECO:0000256" key="6">
    <source>
        <dbReference type="ARBA" id="ARBA00022840"/>
    </source>
</evidence>
<dbReference type="GO" id="GO:0140662">
    <property type="term" value="F:ATP-dependent protein folding chaperone"/>
    <property type="evidence" value="ECO:0007669"/>
    <property type="project" value="InterPro"/>
</dbReference>
<evidence type="ECO:0000313" key="12">
    <source>
        <dbReference type="EMBL" id="KAF2610860.1"/>
    </source>
</evidence>
<dbReference type="FunFam" id="3.40.50.150:FF:000016">
    <property type="entry name" value="Protein arginine N-methyltransferase 6"/>
    <property type="match status" value="1"/>
</dbReference>
<comment type="similarity">
    <text evidence="1 9">Belongs to the TCP-1 chaperonin family.</text>
</comment>
<dbReference type="InterPro" id="IPR025799">
    <property type="entry name" value="Arg_MeTrfase"/>
</dbReference>
<dbReference type="PANTHER" id="PTHR11006:SF111">
    <property type="entry name" value="METHYLTRANSFERASE DOMAIN-CONTAINING PROTEIN"/>
    <property type="match status" value="1"/>
</dbReference>